<feature type="transmembrane region" description="Helical" evidence="1">
    <location>
        <begin position="197"/>
        <end position="215"/>
    </location>
</feature>
<evidence type="ECO:0000313" key="5">
    <source>
        <dbReference type="Proteomes" id="UP000255139"/>
    </source>
</evidence>
<feature type="transmembrane region" description="Helical" evidence="1">
    <location>
        <begin position="310"/>
        <end position="331"/>
    </location>
</feature>
<reference evidence="2 5" key="2">
    <citation type="submission" date="2018-06" db="EMBL/GenBank/DDBJ databases">
        <authorList>
            <consortium name="Pathogen Informatics"/>
            <person name="Doyle S."/>
        </authorList>
    </citation>
    <scope>NUCLEOTIDE SEQUENCE [LARGE SCALE GENOMIC DNA]</scope>
    <source>
        <strain evidence="2 5">NCTC12714</strain>
    </source>
</reference>
<evidence type="ECO:0000256" key="1">
    <source>
        <dbReference type="SAM" id="Phobius"/>
    </source>
</evidence>
<sequence length="417" mass="47734">MLFYSNNANERGLYTSIFCILLLADVILLFWFVSQTSIYLQEAVGFFSFQDSAITFGKSFSQSFCYKLAIFGVRVFESLGIHPIYNDFGLRAPFILFHICNCILLYSICLSLFRRAKDCLFCVAIFMLVPGISVSALVVSNASVLILLALLIIYFQLVRNCIAYPLFIVASVFDSGGSIMCLALFIYALYYRMSKTIAFAIICFGLNMYLFAPVFGVPKSYFLDTIGFLAIVFTPALFVYYCAYLYFYTFHNPPNLLNLISFIGFVLVLLLSVRQNIKVDSFMPILSVGIPVFVDRMFSELRVRLPQFRLKYFMRASVVAIFLIFGNLVLFGNKLTYYFSNEHNFAYPFYEAKDIAKRLYDMKITNIATYDNLAKRLAFYGINTNPSSPYRLIQMKDGDIRVIYSNNVIAQYGVIKQ</sequence>
<feature type="transmembrane region" description="Helical" evidence="1">
    <location>
        <begin position="94"/>
        <end position="113"/>
    </location>
</feature>
<reference evidence="3 4" key="1">
    <citation type="journal article" date="2014" name="Genome Announc.">
        <title>Draft genome sequences of eight enterohepatic helicobacter species isolated from both laboratory and wild rodents.</title>
        <authorList>
            <person name="Sheh A."/>
            <person name="Shen Z."/>
            <person name="Fox J.G."/>
        </authorList>
    </citation>
    <scope>NUCLEOTIDE SEQUENCE [LARGE SCALE GENOMIC DNA]</scope>
    <source>
        <strain evidence="3 4">ST1</strain>
    </source>
</reference>
<keyword evidence="1" id="KW-0472">Membrane</keyword>
<dbReference type="EMBL" id="UGJE01000002">
    <property type="protein sequence ID" value="STQ86338.1"/>
    <property type="molecule type" value="Genomic_DNA"/>
</dbReference>
<dbReference type="EMBL" id="JRPD02000001">
    <property type="protein sequence ID" value="TLE01698.1"/>
    <property type="molecule type" value="Genomic_DNA"/>
</dbReference>
<protein>
    <submittedName>
        <fullName evidence="2">Integral membrane protein</fullName>
    </submittedName>
</protein>
<accession>A0A377PTS6</accession>
<dbReference type="OrthoDB" id="5362731at2"/>
<gene>
    <name evidence="3" type="ORF">LS73_000790</name>
    <name evidence="2" type="ORF">NCTC12714_01143</name>
</gene>
<dbReference type="AlphaFoldDB" id="A0A377PTS6"/>
<evidence type="ECO:0000313" key="3">
    <source>
        <dbReference type="EMBL" id="TLE01698.1"/>
    </source>
</evidence>
<organism evidence="2 5">
    <name type="scientific">Helicobacter muridarum</name>
    <dbReference type="NCBI Taxonomy" id="216"/>
    <lineage>
        <taxon>Bacteria</taxon>
        <taxon>Pseudomonadati</taxon>
        <taxon>Campylobacterota</taxon>
        <taxon>Epsilonproteobacteria</taxon>
        <taxon>Campylobacterales</taxon>
        <taxon>Helicobacteraceae</taxon>
        <taxon>Helicobacter</taxon>
    </lineage>
</organism>
<dbReference type="RefSeq" id="WP_052089495.1">
    <property type="nucleotide sequence ID" value="NZ_FZML01000010.1"/>
</dbReference>
<keyword evidence="5" id="KW-1185">Reference proteome</keyword>
<dbReference type="Proteomes" id="UP000029922">
    <property type="component" value="Unassembled WGS sequence"/>
</dbReference>
<evidence type="ECO:0000313" key="4">
    <source>
        <dbReference type="Proteomes" id="UP000029922"/>
    </source>
</evidence>
<name>A0A377PTS6_9HELI</name>
<proteinExistence type="predicted"/>
<feature type="transmembrane region" description="Helical" evidence="1">
    <location>
        <begin position="221"/>
        <end position="244"/>
    </location>
</feature>
<evidence type="ECO:0000313" key="2">
    <source>
        <dbReference type="EMBL" id="STQ86338.1"/>
    </source>
</evidence>
<feature type="transmembrane region" description="Helical" evidence="1">
    <location>
        <begin position="256"/>
        <end position="275"/>
    </location>
</feature>
<keyword evidence="1" id="KW-0812">Transmembrane</keyword>
<feature type="transmembrane region" description="Helical" evidence="1">
    <location>
        <begin position="12"/>
        <end position="33"/>
    </location>
</feature>
<feature type="transmembrane region" description="Helical" evidence="1">
    <location>
        <begin position="162"/>
        <end position="190"/>
    </location>
</feature>
<dbReference type="Proteomes" id="UP000255139">
    <property type="component" value="Unassembled WGS sequence"/>
</dbReference>
<feature type="transmembrane region" description="Helical" evidence="1">
    <location>
        <begin position="125"/>
        <end position="156"/>
    </location>
</feature>
<keyword evidence="1" id="KW-1133">Transmembrane helix</keyword>